<protein>
    <submittedName>
        <fullName evidence="1">Uncharacterized protein</fullName>
    </submittedName>
</protein>
<organism evidence="1 2">
    <name type="scientific">Dictyocaulus viviparus</name>
    <name type="common">Bovine lungworm</name>
    <dbReference type="NCBI Taxonomy" id="29172"/>
    <lineage>
        <taxon>Eukaryota</taxon>
        <taxon>Metazoa</taxon>
        <taxon>Ecdysozoa</taxon>
        <taxon>Nematoda</taxon>
        <taxon>Chromadorea</taxon>
        <taxon>Rhabditida</taxon>
        <taxon>Rhabditina</taxon>
        <taxon>Rhabditomorpha</taxon>
        <taxon>Strongyloidea</taxon>
        <taxon>Metastrongylidae</taxon>
        <taxon>Dictyocaulus</taxon>
    </lineage>
</organism>
<evidence type="ECO:0000313" key="1">
    <source>
        <dbReference type="EMBL" id="KJH42333.1"/>
    </source>
</evidence>
<reference evidence="2" key="2">
    <citation type="journal article" date="2016" name="Sci. Rep.">
        <title>Dictyocaulus viviparus genome, variome and transcriptome elucidate lungworm biology and support future intervention.</title>
        <authorList>
            <person name="McNulty S.N."/>
            <person name="Strube C."/>
            <person name="Rosa B.A."/>
            <person name="Martin J.C."/>
            <person name="Tyagi R."/>
            <person name="Choi Y.J."/>
            <person name="Wang Q."/>
            <person name="Hallsworth Pepin K."/>
            <person name="Zhang X."/>
            <person name="Ozersky P."/>
            <person name="Wilson R.K."/>
            <person name="Sternberg P.W."/>
            <person name="Gasser R.B."/>
            <person name="Mitreva M."/>
        </authorList>
    </citation>
    <scope>NUCLEOTIDE SEQUENCE [LARGE SCALE GENOMIC DNA]</scope>
    <source>
        <strain evidence="2">HannoverDv2000</strain>
    </source>
</reference>
<proteinExistence type="predicted"/>
<sequence length="120" mass="13922">MLRTREVLHCHADSPSGWFKHLDRPNRDQYPERRNKMDGGFGKAVTRCDSNYIIMQAGFTIEKKKKGDVERSRKPNHSLLAYRSHCDVRFSFSSFPYNVEKRVKRAQLNYANGADVGESL</sequence>
<dbReference type="EMBL" id="KN716679">
    <property type="protein sequence ID" value="KJH42333.1"/>
    <property type="molecule type" value="Genomic_DNA"/>
</dbReference>
<keyword evidence="2" id="KW-1185">Reference proteome</keyword>
<gene>
    <name evidence="1" type="ORF">DICVIV_11689</name>
</gene>
<dbReference type="Proteomes" id="UP000053766">
    <property type="component" value="Unassembled WGS sequence"/>
</dbReference>
<reference evidence="1 2" key="1">
    <citation type="submission" date="2013-11" db="EMBL/GenBank/DDBJ databases">
        <title>Draft genome of the bovine lungworm Dictyocaulus viviparus.</title>
        <authorList>
            <person name="Mitreva M."/>
        </authorList>
    </citation>
    <scope>NUCLEOTIDE SEQUENCE [LARGE SCALE GENOMIC DNA]</scope>
    <source>
        <strain evidence="1 2">HannoverDv2000</strain>
    </source>
</reference>
<evidence type="ECO:0000313" key="2">
    <source>
        <dbReference type="Proteomes" id="UP000053766"/>
    </source>
</evidence>
<dbReference type="AlphaFoldDB" id="A0A0D8XCK8"/>
<accession>A0A0D8XCK8</accession>
<name>A0A0D8XCK8_DICVI</name>